<feature type="signal peptide" evidence="1">
    <location>
        <begin position="1"/>
        <end position="20"/>
    </location>
</feature>
<organism evidence="2 3">
    <name type="scientific">Ricinus communis</name>
    <name type="common">Castor bean</name>
    <dbReference type="NCBI Taxonomy" id="3988"/>
    <lineage>
        <taxon>Eukaryota</taxon>
        <taxon>Viridiplantae</taxon>
        <taxon>Streptophyta</taxon>
        <taxon>Embryophyta</taxon>
        <taxon>Tracheophyta</taxon>
        <taxon>Spermatophyta</taxon>
        <taxon>Magnoliopsida</taxon>
        <taxon>eudicotyledons</taxon>
        <taxon>Gunneridae</taxon>
        <taxon>Pentapetalae</taxon>
        <taxon>rosids</taxon>
        <taxon>fabids</taxon>
        <taxon>Malpighiales</taxon>
        <taxon>Euphorbiaceae</taxon>
        <taxon>Acalyphoideae</taxon>
        <taxon>Acalypheae</taxon>
        <taxon>Ricinus</taxon>
    </lineage>
</organism>
<protein>
    <submittedName>
        <fullName evidence="2">Uncharacterized protein</fullName>
    </submittedName>
</protein>
<accession>B9SCZ1</accession>
<dbReference type="eggNOG" id="ENOG502S3XV">
    <property type="taxonomic scope" value="Eukaryota"/>
</dbReference>
<keyword evidence="3" id="KW-1185">Reference proteome</keyword>
<feature type="chain" id="PRO_5002891701" evidence="1">
    <location>
        <begin position="21"/>
        <end position="123"/>
    </location>
</feature>
<name>B9SCZ1_RICCO</name>
<proteinExistence type="predicted"/>
<keyword evidence="1" id="KW-0732">Signal</keyword>
<dbReference type="Proteomes" id="UP000008311">
    <property type="component" value="Unassembled WGS sequence"/>
</dbReference>
<dbReference type="EMBL" id="EQ973924">
    <property type="protein sequence ID" value="EEF38586.1"/>
    <property type="molecule type" value="Genomic_DNA"/>
</dbReference>
<evidence type="ECO:0000256" key="1">
    <source>
        <dbReference type="SAM" id="SignalP"/>
    </source>
</evidence>
<dbReference type="PANTHER" id="PTHR34564:SF3">
    <property type="entry name" value="PEPTIDYL-PROLYL CIS-TRANS ISOMERASE G"/>
    <property type="match status" value="1"/>
</dbReference>
<evidence type="ECO:0000313" key="3">
    <source>
        <dbReference type="Proteomes" id="UP000008311"/>
    </source>
</evidence>
<dbReference type="AlphaFoldDB" id="B9SCZ1"/>
<evidence type="ECO:0000313" key="2">
    <source>
        <dbReference type="EMBL" id="EEF38586.1"/>
    </source>
</evidence>
<sequence>MSRPMLLVFLLLVLIITSQFEWRQQLVNDIDTAPAVAAKHQLLSKREEVVKEKVILSQEKNIYRLNELVRSLQQQLLQCSLKFLDAGNCILFIVTMSKHCTGMGLHWLSKSERQRNPVTSTIQ</sequence>
<dbReference type="PANTHER" id="PTHR34564">
    <property type="entry name" value="PEPTIDYL-PROLYL CIS-TRANS ISOMERASE G"/>
    <property type="match status" value="1"/>
</dbReference>
<dbReference type="FunCoup" id="B9SCZ1">
    <property type="interactions" value="794"/>
</dbReference>
<dbReference type="STRING" id="3988.B9SCZ1"/>
<reference evidence="3" key="1">
    <citation type="journal article" date="2010" name="Nat. Biotechnol.">
        <title>Draft genome sequence of the oilseed species Ricinus communis.</title>
        <authorList>
            <person name="Chan A.P."/>
            <person name="Crabtree J."/>
            <person name="Zhao Q."/>
            <person name="Lorenzi H."/>
            <person name="Orvis J."/>
            <person name="Puiu D."/>
            <person name="Melake-Berhan A."/>
            <person name="Jones K.M."/>
            <person name="Redman J."/>
            <person name="Chen G."/>
            <person name="Cahoon E.B."/>
            <person name="Gedil M."/>
            <person name="Stanke M."/>
            <person name="Haas B.J."/>
            <person name="Wortman J.R."/>
            <person name="Fraser-Liggett C.M."/>
            <person name="Ravel J."/>
            <person name="Rabinowicz P.D."/>
        </authorList>
    </citation>
    <scope>NUCLEOTIDE SEQUENCE [LARGE SCALE GENOMIC DNA]</scope>
    <source>
        <strain evidence="3">cv. Hale</strain>
    </source>
</reference>
<gene>
    <name evidence="2" type="ORF">RCOM_1282450</name>
</gene>
<dbReference type="InParanoid" id="B9SCZ1"/>